<sequence length="94" mass="10867">SNYIPQIQDFISLLVKNGSAYQRTGEIFFWVEDNPEYGRLSGQNLAKLKERTREITSANKENKRDFTIDIHGGGNDLLFPHHENERIQYLAANN</sequence>
<dbReference type="EMBL" id="CAJVQC010122860">
    <property type="protein sequence ID" value="CAG8839188.1"/>
    <property type="molecule type" value="Genomic_DNA"/>
</dbReference>
<protein>
    <submittedName>
        <fullName evidence="1">6540_t:CDS:1</fullName>
    </submittedName>
</protein>
<feature type="non-terminal residue" evidence="1">
    <location>
        <position position="94"/>
    </location>
</feature>
<comment type="caution">
    <text evidence="1">The sequence shown here is derived from an EMBL/GenBank/DDBJ whole genome shotgun (WGS) entry which is preliminary data.</text>
</comment>
<organism evidence="1 2">
    <name type="scientific">Racocetra persica</name>
    <dbReference type="NCBI Taxonomy" id="160502"/>
    <lineage>
        <taxon>Eukaryota</taxon>
        <taxon>Fungi</taxon>
        <taxon>Fungi incertae sedis</taxon>
        <taxon>Mucoromycota</taxon>
        <taxon>Glomeromycotina</taxon>
        <taxon>Glomeromycetes</taxon>
        <taxon>Diversisporales</taxon>
        <taxon>Gigasporaceae</taxon>
        <taxon>Racocetra</taxon>
    </lineage>
</organism>
<feature type="non-terminal residue" evidence="1">
    <location>
        <position position="1"/>
    </location>
</feature>
<gene>
    <name evidence="1" type="ORF">RPERSI_LOCUS30951</name>
</gene>
<accession>A0ACA9SI00</accession>
<name>A0ACA9SI00_9GLOM</name>
<reference evidence="1" key="1">
    <citation type="submission" date="2021-06" db="EMBL/GenBank/DDBJ databases">
        <authorList>
            <person name="Kallberg Y."/>
            <person name="Tangrot J."/>
            <person name="Rosling A."/>
        </authorList>
    </citation>
    <scope>NUCLEOTIDE SEQUENCE</scope>
    <source>
        <strain evidence="1">MA461A</strain>
    </source>
</reference>
<evidence type="ECO:0000313" key="2">
    <source>
        <dbReference type="Proteomes" id="UP000789920"/>
    </source>
</evidence>
<keyword evidence="2" id="KW-1185">Reference proteome</keyword>
<proteinExistence type="predicted"/>
<dbReference type="Proteomes" id="UP000789920">
    <property type="component" value="Unassembled WGS sequence"/>
</dbReference>
<evidence type="ECO:0000313" key="1">
    <source>
        <dbReference type="EMBL" id="CAG8839188.1"/>
    </source>
</evidence>